<feature type="transmembrane region" description="Helical" evidence="6">
    <location>
        <begin position="187"/>
        <end position="211"/>
    </location>
</feature>
<evidence type="ECO:0000313" key="7">
    <source>
        <dbReference type="EMBL" id="NMF92222.1"/>
    </source>
</evidence>
<evidence type="ECO:0000256" key="2">
    <source>
        <dbReference type="ARBA" id="ARBA00022692"/>
    </source>
</evidence>
<feature type="transmembrane region" description="Helical" evidence="6">
    <location>
        <begin position="433"/>
        <end position="453"/>
    </location>
</feature>
<feature type="transmembrane region" description="Helical" evidence="6">
    <location>
        <begin position="52"/>
        <end position="76"/>
    </location>
</feature>
<dbReference type="RefSeq" id="WP_169197548.1">
    <property type="nucleotide sequence ID" value="NZ_WTVH02000010.1"/>
</dbReference>
<evidence type="ECO:0000313" key="8">
    <source>
        <dbReference type="Proteomes" id="UP000601990"/>
    </source>
</evidence>
<dbReference type="InterPro" id="IPR044772">
    <property type="entry name" value="NO3_transporter"/>
</dbReference>
<organism evidence="7 8">
    <name type="scientific">Aromatoleum buckelii</name>
    <dbReference type="NCBI Taxonomy" id="200254"/>
    <lineage>
        <taxon>Bacteria</taxon>
        <taxon>Pseudomonadati</taxon>
        <taxon>Pseudomonadota</taxon>
        <taxon>Betaproteobacteria</taxon>
        <taxon>Rhodocyclales</taxon>
        <taxon>Rhodocyclaceae</taxon>
        <taxon>Aromatoleum</taxon>
    </lineage>
</organism>
<evidence type="ECO:0000256" key="6">
    <source>
        <dbReference type="SAM" id="Phobius"/>
    </source>
</evidence>
<feature type="transmembrane region" description="Helical" evidence="6">
    <location>
        <begin position="401"/>
        <end position="421"/>
    </location>
</feature>
<dbReference type="PANTHER" id="PTHR23515">
    <property type="entry name" value="HIGH-AFFINITY NITRATE TRANSPORTER 2.3"/>
    <property type="match status" value="1"/>
</dbReference>
<feature type="transmembrane region" description="Helical" evidence="6">
    <location>
        <begin position="88"/>
        <end position="106"/>
    </location>
</feature>
<keyword evidence="2 6" id="KW-0812">Transmembrane</keyword>
<comment type="subcellular location">
    <subcellularLocation>
        <location evidence="1">Membrane</location>
        <topology evidence="1">Multi-pass membrane protein</topology>
    </subcellularLocation>
</comment>
<feature type="transmembrane region" description="Helical" evidence="6">
    <location>
        <begin position="465"/>
        <end position="482"/>
    </location>
</feature>
<gene>
    <name evidence="7" type="ORF">GO608_02610</name>
</gene>
<protein>
    <submittedName>
        <fullName evidence="7">Antiporter</fullName>
    </submittedName>
</protein>
<feature type="transmembrane region" description="Helical" evidence="6">
    <location>
        <begin position="144"/>
        <end position="166"/>
    </location>
</feature>
<feature type="transmembrane region" description="Helical" evidence="6">
    <location>
        <begin position="118"/>
        <end position="138"/>
    </location>
</feature>
<dbReference type="Gene3D" id="1.20.1250.20">
    <property type="entry name" value="MFS general substrate transporter like domains"/>
    <property type="match status" value="2"/>
</dbReference>
<evidence type="ECO:0000256" key="5">
    <source>
        <dbReference type="SAM" id="MobiDB-lite"/>
    </source>
</evidence>
<evidence type="ECO:0000256" key="3">
    <source>
        <dbReference type="ARBA" id="ARBA00022989"/>
    </source>
</evidence>
<evidence type="ECO:0000256" key="1">
    <source>
        <dbReference type="ARBA" id="ARBA00004141"/>
    </source>
</evidence>
<evidence type="ECO:0000256" key="4">
    <source>
        <dbReference type="ARBA" id="ARBA00023136"/>
    </source>
</evidence>
<sequence length="563" mass="59556">MAPAKLRPIPATPGAAGVSPGERPRGPDIAEWHPEDAQFWAREGSRIANRNLWISIPSLLCGFAVWLMWGIITVQMANAGFPFTPDQLFSIAAISGLSGATLRIPASFFIRLCGGRNTVWLTTTLLLIPALGTGIALQDKSTPLWVFQLMALLSGIGGGNFACSMANISTFFPKRLQGTALGLNAGLGNFGVTTSQILIPAVMTLGLFGALGGDAIPLAKDSATLIGKIAAGTPTYVQNAGFVWLLLLVPLAVIGWFGLNNLKVVSPNIGSTGAAMGRILLMYGIALAISGIGLYLYLPAPNGSGLLAGNGMWIVLPLVIFGTLFALKAVATGEMKTNLNKQFAIFGNKHTWSMTALYVVTFGSFIGFSMALPLSITVIFGNTHVFDPAANVWVHAKNPNAPSALMYAWIGPFVGALIRPVGGWISDKLGGSIVTQVISVVLVGASAVTGYVMHLAYQSATPESYFLAFMLLFILLFAASGIGNGSTFRTVGFVFDQDQRGPVLGWTSAVAAYGSFIAPVVIGGQIKAGTPENAMYGFAVFYAACLILNWWFYLRKNAYIRNP</sequence>
<keyword evidence="8" id="KW-1185">Reference proteome</keyword>
<feature type="transmembrane region" description="Helical" evidence="6">
    <location>
        <begin position="352"/>
        <end position="381"/>
    </location>
</feature>
<feature type="region of interest" description="Disordered" evidence="5">
    <location>
        <begin position="1"/>
        <end position="29"/>
    </location>
</feature>
<accession>A0ABX1MW67</accession>
<feature type="transmembrane region" description="Helical" evidence="6">
    <location>
        <begin position="534"/>
        <end position="554"/>
    </location>
</feature>
<reference evidence="7" key="1">
    <citation type="submission" date="2019-12" db="EMBL/GenBank/DDBJ databases">
        <title>Comparative genomics gives insights into the taxonomy of the Azoarcus-Aromatoleum group and reveals separate origins of nif in the plant-associated Azoarcus and non-plant-associated Aromatoleum sub-groups.</title>
        <authorList>
            <person name="Lafos M."/>
            <person name="Maluk M."/>
            <person name="Batista M."/>
            <person name="Junghare M."/>
            <person name="Carmona M."/>
            <person name="Faoro H."/>
            <person name="Cruz L.M."/>
            <person name="Battistoni F."/>
            <person name="De Souza E."/>
            <person name="Pedrosa F."/>
            <person name="Chen W.-M."/>
            <person name="Poole P.S."/>
            <person name="Dixon R.A."/>
            <person name="James E.K."/>
        </authorList>
    </citation>
    <scope>NUCLEOTIDE SEQUENCE</scope>
    <source>
        <strain evidence="7">U120</strain>
    </source>
</reference>
<feature type="transmembrane region" description="Helical" evidence="6">
    <location>
        <begin position="310"/>
        <end position="331"/>
    </location>
</feature>
<dbReference type="EMBL" id="WTVH01000003">
    <property type="protein sequence ID" value="NMF92222.1"/>
    <property type="molecule type" value="Genomic_DNA"/>
</dbReference>
<feature type="transmembrane region" description="Helical" evidence="6">
    <location>
        <begin position="241"/>
        <end position="259"/>
    </location>
</feature>
<keyword evidence="3 6" id="KW-1133">Transmembrane helix</keyword>
<proteinExistence type="predicted"/>
<keyword evidence="4 6" id="KW-0472">Membrane</keyword>
<dbReference type="SUPFAM" id="SSF103473">
    <property type="entry name" value="MFS general substrate transporter"/>
    <property type="match status" value="1"/>
</dbReference>
<feature type="transmembrane region" description="Helical" evidence="6">
    <location>
        <begin position="503"/>
        <end position="522"/>
    </location>
</feature>
<dbReference type="Proteomes" id="UP000601990">
    <property type="component" value="Unassembled WGS sequence"/>
</dbReference>
<name>A0ABX1MW67_9RHOO</name>
<feature type="transmembrane region" description="Helical" evidence="6">
    <location>
        <begin position="280"/>
        <end position="298"/>
    </location>
</feature>
<comment type="caution">
    <text evidence="7">The sequence shown here is derived from an EMBL/GenBank/DDBJ whole genome shotgun (WGS) entry which is preliminary data.</text>
</comment>
<dbReference type="InterPro" id="IPR036259">
    <property type="entry name" value="MFS_trans_sf"/>
</dbReference>